<name>A0A8S9SU90_BRACR</name>
<gene>
    <name evidence="1" type="ORF">F2Q69_00033979</name>
</gene>
<dbReference type="EMBL" id="QGKX02000004">
    <property type="protein sequence ID" value="KAF3603474.1"/>
    <property type="molecule type" value="Genomic_DNA"/>
</dbReference>
<dbReference type="Proteomes" id="UP000712600">
    <property type="component" value="Unassembled WGS sequence"/>
</dbReference>
<evidence type="ECO:0000313" key="2">
    <source>
        <dbReference type="Proteomes" id="UP000712600"/>
    </source>
</evidence>
<evidence type="ECO:0000313" key="1">
    <source>
        <dbReference type="EMBL" id="KAF3603474.1"/>
    </source>
</evidence>
<reference evidence="1" key="1">
    <citation type="submission" date="2019-12" db="EMBL/GenBank/DDBJ databases">
        <title>Genome sequencing and annotation of Brassica cretica.</title>
        <authorList>
            <person name="Studholme D.J."/>
            <person name="Sarris P."/>
        </authorList>
    </citation>
    <scope>NUCLEOTIDE SEQUENCE</scope>
    <source>
        <strain evidence="1">PFS-109/04</strain>
        <tissue evidence="1">Leaf</tissue>
    </source>
</reference>
<proteinExistence type="predicted"/>
<comment type="caution">
    <text evidence="1">The sequence shown here is derived from an EMBL/GenBank/DDBJ whole genome shotgun (WGS) entry which is preliminary data.</text>
</comment>
<dbReference type="AlphaFoldDB" id="A0A8S9SU90"/>
<sequence>MYGRELLVQGLMKRIGDGRSTHVWYDNWILLDVPRPPRYRTDEVDLSLTVSELIDTRYGNRCAHEIALSVTRDHRYQSYIARGGPFWLRALTLEEATDDT</sequence>
<organism evidence="1 2">
    <name type="scientific">Brassica cretica</name>
    <name type="common">Mustard</name>
    <dbReference type="NCBI Taxonomy" id="69181"/>
    <lineage>
        <taxon>Eukaryota</taxon>
        <taxon>Viridiplantae</taxon>
        <taxon>Streptophyta</taxon>
        <taxon>Embryophyta</taxon>
        <taxon>Tracheophyta</taxon>
        <taxon>Spermatophyta</taxon>
        <taxon>Magnoliopsida</taxon>
        <taxon>eudicotyledons</taxon>
        <taxon>Gunneridae</taxon>
        <taxon>Pentapetalae</taxon>
        <taxon>rosids</taxon>
        <taxon>malvids</taxon>
        <taxon>Brassicales</taxon>
        <taxon>Brassicaceae</taxon>
        <taxon>Brassiceae</taxon>
        <taxon>Brassica</taxon>
    </lineage>
</organism>
<accession>A0A8S9SU90</accession>
<evidence type="ECO:0008006" key="3">
    <source>
        <dbReference type="Google" id="ProtNLM"/>
    </source>
</evidence>
<protein>
    <recommendedName>
        <fullName evidence="3">Reverse transcriptase zinc-binding domain-containing protein</fullName>
    </recommendedName>
</protein>